<dbReference type="EMBL" id="NAJO01000010">
    <property type="protein sequence ID" value="OQO09636.1"/>
    <property type="molecule type" value="Genomic_DNA"/>
</dbReference>
<proteinExistence type="predicted"/>
<organism evidence="2 3">
    <name type="scientific">Cryoendolithus antarcticus</name>
    <dbReference type="NCBI Taxonomy" id="1507870"/>
    <lineage>
        <taxon>Eukaryota</taxon>
        <taxon>Fungi</taxon>
        <taxon>Dikarya</taxon>
        <taxon>Ascomycota</taxon>
        <taxon>Pezizomycotina</taxon>
        <taxon>Dothideomycetes</taxon>
        <taxon>Dothideomycetidae</taxon>
        <taxon>Cladosporiales</taxon>
        <taxon>Cladosporiaceae</taxon>
        <taxon>Cryoendolithus</taxon>
    </lineage>
</organism>
<reference evidence="3" key="1">
    <citation type="submission" date="2017-03" db="EMBL/GenBank/DDBJ databases">
        <title>Genomes of endolithic fungi from Antarctica.</title>
        <authorList>
            <person name="Coleine C."/>
            <person name="Masonjones S."/>
            <person name="Stajich J.E."/>
        </authorList>
    </citation>
    <scope>NUCLEOTIDE SEQUENCE [LARGE SCALE GENOMIC DNA]</scope>
    <source>
        <strain evidence="3">CCFEE 5527</strain>
    </source>
</reference>
<dbReference type="AlphaFoldDB" id="A0A1V8TE33"/>
<evidence type="ECO:0000313" key="2">
    <source>
        <dbReference type="EMBL" id="OQO09636.1"/>
    </source>
</evidence>
<keyword evidence="3" id="KW-1185">Reference proteome</keyword>
<protein>
    <submittedName>
        <fullName evidence="2">Uncharacterized protein</fullName>
    </submittedName>
</protein>
<sequence>MSSLTARQLELLANVHKCWKTKPEVDMAKFATMSGFGNETSARTTYNRLVRQLTEENDSAGTAEGGGEEGDGSATPKKGKKATPKKRKSTGGDGEDDDPDATPTKKPKATPKKRGKKVVQAEQDGEGEGQGAEQKAKEEDEGEED</sequence>
<evidence type="ECO:0000256" key="1">
    <source>
        <dbReference type="SAM" id="MobiDB-lite"/>
    </source>
</evidence>
<feature type="compositionally biased region" description="Basic residues" evidence="1">
    <location>
        <begin position="105"/>
        <end position="117"/>
    </location>
</feature>
<feature type="region of interest" description="Disordered" evidence="1">
    <location>
        <begin position="51"/>
        <end position="145"/>
    </location>
</feature>
<feature type="compositionally biased region" description="Basic residues" evidence="1">
    <location>
        <begin position="77"/>
        <end position="89"/>
    </location>
</feature>
<dbReference type="InParanoid" id="A0A1V8TE33"/>
<evidence type="ECO:0000313" key="3">
    <source>
        <dbReference type="Proteomes" id="UP000192596"/>
    </source>
</evidence>
<dbReference type="OrthoDB" id="5403747at2759"/>
<dbReference type="Proteomes" id="UP000192596">
    <property type="component" value="Unassembled WGS sequence"/>
</dbReference>
<name>A0A1V8TE33_9PEZI</name>
<gene>
    <name evidence="2" type="ORF">B0A48_05038</name>
</gene>
<comment type="caution">
    <text evidence="2">The sequence shown here is derived from an EMBL/GenBank/DDBJ whole genome shotgun (WGS) entry which is preliminary data.</text>
</comment>
<accession>A0A1V8TE33</accession>